<keyword evidence="5" id="KW-0460">Magnesium</keyword>
<sequence>MAEAVPDAHEVLTPAMRYAAGGKRLRALLLLASHAAHGGTAATAAVPLAAALELFQTAALLHDDVLDGSDTRRGGPAAHREVEALHRTMGWHGDSAAFGAAGAILAGDLTLMACQRAVNRACAAAPRQAVVVADMFSDMADLVTAGQYADMRAAAQPLAALRHQEAQIRAVMRAKTASYSAEFPLALGAAVAGASDDAMSAMRSIGRDLGVAFQLRDDVLGLVGRPEVTGKPAGDDVREGKRTLLAWYAWSHGDGSTREAVALAFGDRDADDEAVASAVEAMVDAGAVEHAEQEIAHLTRAARSGLEAAGLSGIGASTLDTLITQAVDREH</sequence>
<dbReference type="PROSITE" id="PS00444">
    <property type="entry name" value="POLYPRENYL_SYNTHASE_2"/>
    <property type="match status" value="1"/>
</dbReference>
<evidence type="ECO:0000256" key="1">
    <source>
        <dbReference type="ARBA" id="ARBA00001946"/>
    </source>
</evidence>
<comment type="cofactor">
    <cofactor evidence="1">
        <name>Mg(2+)</name>
        <dbReference type="ChEBI" id="CHEBI:18420"/>
    </cofactor>
</comment>
<keyword evidence="8" id="KW-1185">Reference proteome</keyword>
<dbReference type="Pfam" id="PF00348">
    <property type="entry name" value="polyprenyl_synt"/>
    <property type="match status" value="1"/>
</dbReference>
<protein>
    <submittedName>
        <fullName evidence="7">Geranylgeranyl pyrophosphate synthase</fullName>
    </submittedName>
</protein>
<gene>
    <name evidence="7" type="ORF">GCM10025876_01550</name>
</gene>
<dbReference type="SUPFAM" id="SSF48576">
    <property type="entry name" value="Terpenoid synthases"/>
    <property type="match status" value="1"/>
</dbReference>
<organism evidence="7 8">
    <name type="scientific">Demequina litorisediminis</name>
    <dbReference type="NCBI Taxonomy" id="1849022"/>
    <lineage>
        <taxon>Bacteria</taxon>
        <taxon>Bacillati</taxon>
        <taxon>Actinomycetota</taxon>
        <taxon>Actinomycetes</taxon>
        <taxon>Micrococcales</taxon>
        <taxon>Demequinaceae</taxon>
        <taxon>Demequina</taxon>
    </lineage>
</organism>
<keyword evidence="4" id="KW-0479">Metal-binding</keyword>
<evidence type="ECO:0000256" key="2">
    <source>
        <dbReference type="ARBA" id="ARBA00006706"/>
    </source>
</evidence>
<comment type="similarity">
    <text evidence="2 6">Belongs to the FPP/GGPP synthase family.</text>
</comment>
<name>A0ABQ6I910_9MICO</name>
<dbReference type="PROSITE" id="PS00723">
    <property type="entry name" value="POLYPRENYL_SYNTHASE_1"/>
    <property type="match status" value="1"/>
</dbReference>
<evidence type="ECO:0000256" key="6">
    <source>
        <dbReference type="RuleBase" id="RU004466"/>
    </source>
</evidence>
<dbReference type="Proteomes" id="UP001157125">
    <property type="component" value="Unassembled WGS sequence"/>
</dbReference>
<dbReference type="Gene3D" id="1.10.600.10">
    <property type="entry name" value="Farnesyl Diphosphate Synthase"/>
    <property type="match status" value="1"/>
</dbReference>
<dbReference type="SFLD" id="SFLDS00005">
    <property type="entry name" value="Isoprenoid_Synthase_Type_I"/>
    <property type="match status" value="1"/>
</dbReference>
<dbReference type="InterPro" id="IPR008949">
    <property type="entry name" value="Isoprenoid_synthase_dom_sf"/>
</dbReference>
<dbReference type="PANTHER" id="PTHR12001:SF85">
    <property type="entry name" value="SHORT CHAIN ISOPRENYL DIPHOSPHATE SYNTHASE"/>
    <property type="match status" value="1"/>
</dbReference>
<evidence type="ECO:0000256" key="3">
    <source>
        <dbReference type="ARBA" id="ARBA00022679"/>
    </source>
</evidence>
<evidence type="ECO:0000313" key="7">
    <source>
        <dbReference type="EMBL" id="GMA33951.1"/>
    </source>
</evidence>
<accession>A0ABQ6I910</accession>
<evidence type="ECO:0000256" key="5">
    <source>
        <dbReference type="ARBA" id="ARBA00022842"/>
    </source>
</evidence>
<evidence type="ECO:0000256" key="4">
    <source>
        <dbReference type="ARBA" id="ARBA00022723"/>
    </source>
</evidence>
<comment type="caution">
    <text evidence="7">The sequence shown here is derived from an EMBL/GenBank/DDBJ whole genome shotgun (WGS) entry which is preliminary data.</text>
</comment>
<reference evidence="8" key="1">
    <citation type="journal article" date="2019" name="Int. J. Syst. Evol. Microbiol.">
        <title>The Global Catalogue of Microorganisms (GCM) 10K type strain sequencing project: providing services to taxonomists for standard genome sequencing and annotation.</title>
        <authorList>
            <consortium name="The Broad Institute Genomics Platform"/>
            <consortium name="The Broad Institute Genome Sequencing Center for Infectious Disease"/>
            <person name="Wu L."/>
            <person name="Ma J."/>
        </authorList>
    </citation>
    <scope>NUCLEOTIDE SEQUENCE [LARGE SCALE GENOMIC DNA]</scope>
    <source>
        <strain evidence="8">NBRC 112299</strain>
    </source>
</reference>
<dbReference type="PANTHER" id="PTHR12001">
    <property type="entry name" value="GERANYLGERANYL PYROPHOSPHATE SYNTHASE"/>
    <property type="match status" value="1"/>
</dbReference>
<dbReference type="EMBL" id="BSUN01000001">
    <property type="protein sequence ID" value="GMA33951.1"/>
    <property type="molecule type" value="Genomic_DNA"/>
</dbReference>
<evidence type="ECO:0000313" key="8">
    <source>
        <dbReference type="Proteomes" id="UP001157125"/>
    </source>
</evidence>
<proteinExistence type="inferred from homology"/>
<dbReference type="InterPro" id="IPR033749">
    <property type="entry name" value="Polyprenyl_synt_CS"/>
</dbReference>
<dbReference type="InterPro" id="IPR000092">
    <property type="entry name" value="Polyprenyl_synt"/>
</dbReference>
<keyword evidence="3 6" id="KW-0808">Transferase</keyword>